<evidence type="ECO:0000313" key="2">
    <source>
        <dbReference type="EMBL" id="RGE67463.1"/>
    </source>
</evidence>
<dbReference type="OrthoDB" id="9804955at2"/>
<dbReference type="InterPro" id="IPR052155">
    <property type="entry name" value="Biofilm_reg_signaling"/>
</dbReference>
<dbReference type="InterPro" id="IPR043128">
    <property type="entry name" value="Rev_trsase/Diguanyl_cyclase"/>
</dbReference>
<dbReference type="Pfam" id="PF00990">
    <property type="entry name" value="GGDEF"/>
    <property type="match status" value="1"/>
</dbReference>
<dbReference type="SUPFAM" id="SSF55073">
    <property type="entry name" value="Nucleotide cyclase"/>
    <property type="match status" value="1"/>
</dbReference>
<dbReference type="Proteomes" id="UP000261166">
    <property type="component" value="Unassembled WGS sequence"/>
</dbReference>
<protein>
    <submittedName>
        <fullName evidence="2">Diguanylate cyclase</fullName>
    </submittedName>
</protein>
<dbReference type="SMART" id="SM00267">
    <property type="entry name" value="GGDEF"/>
    <property type="match status" value="1"/>
</dbReference>
<accession>A0A3E3IK70</accession>
<reference evidence="2 3" key="1">
    <citation type="submission" date="2018-08" db="EMBL/GenBank/DDBJ databases">
        <title>A genome reference for cultivated species of the human gut microbiota.</title>
        <authorList>
            <person name="Zou Y."/>
            <person name="Xue W."/>
            <person name="Luo G."/>
        </authorList>
    </citation>
    <scope>NUCLEOTIDE SEQUENCE [LARGE SCALE GENOMIC DNA]</scope>
    <source>
        <strain evidence="2 3">AF26-4BH</strain>
    </source>
</reference>
<dbReference type="Gene3D" id="3.30.70.270">
    <property type="match status" value="1"/>
</dbReference>
<comment type="caution">
    <text evidence="2">The sequence shown here is derived from an EMBL/GenBank/DDBJ whole genome shotgun (WGS) entry which is preliminary data.</text>
</comment>
<proteinExistence type="predicted"/>
<feature type="domain" description="GGDEF" evidence="1">
    <location>
        <begin position="182"/>
        <end position="312"/>
    </location>
</feature>
<dbReference type="InterPro" id="IPR035965">
    <property type="entry name" value="PAS-like_dom_sf"/>
</dbReference>
<dbReference type="CDD" id="cd01949">
    <property type="entry name" value="GGDEF"/>
    <property type="match status" value="1"/>
</dbReference>
<sequence length="312" mass="35480">MYSARNNKKGGGYRQMSREWTKNPQKLEILLQNFADIIWEYDTQAKDLYPETECAQRFGLPPVIHNGAQGLVQSGILHPDYLPSLSHVFRSLESQECTLSAELLSRLGACRDYRWYRAVFTSYLDDAGNMQAVGFFQDIDSEVQHRLKLQHLANMDGHTGVYNAAAGRQLIQSRLMQQSPCTHNAMFVFDVDNFKSINDTYGHCQGDEVLFRFASILRNVCRRTDTVFRIGGDEFGLFAYQTCDEGLVERVCKEVLLRTRELNGSCVPVSVSIGAAINKEYAPSYFDYYRAADKAMYQAKKNGKGSYVKTIF</sequence>
<evidence type="ECO:0000313" key="3">
    <source>
        <dbReference type="Proteomes" id="UP000261166"/>
    </source>
</evidence>
<dbReference type="PANTHER" id="PTHR44757">
    <property type="entry name" value="DIGUANYLATE CYCLASE DGCP"/>
    <property type="match status" value="1"/>
</dbReference>
<dbReference type="AlphaFoldDB" id="A0A3E3IK70"/>
<organism evidence="2 3">
    <name type="scientific">Eisenbergiella massiliensis</name>
    <dbReference type="NCBI Taxonomy" id="1720294"/>
    <lineage>
        <taxon>Bacteria</taxon>
        <taxon>Bacillati</taxon>
        <taxon>Bacillota</taxon>
        <taxon>Clostridia</taxon>
        <taxon>Lachnospirales</taxon>
        <taxon>Lachnospiraceae</taxon>
        <taxon>Eisenbergiella</taxon>
    </lineage>
</organism>
<dbReference type="SUPFAM" id="SSF55785">
    <property type="entry name" value="PYP-like sensor domain (PAS domain)"/>
    <property type="match status" value="1"/>
</dbReference>
<gene>
    <name evidence="2" type="ORF">DWY69_22360</name>
</gene>
<name>A0A3E3IK70_9FIRM</name>
<dbReference type="PANTHER" id="PTHR44757:SF2">
    <property type="entry name" value="BIOFILM ARCHITECTURE MAINTENANCE PROTEIN MBAA"/>
    <property type="match status" value="1"/>
</dbReference>
<dbReference type="InterPro" id="IPR029787">
    <property type="entry name" value="Nucleotide_cyclase"/>
</dbReference>
<dbReference type="EMBL" id="QVLU01000024">
    <property type="protein sequence ID" value="RGE67463.1"/>
    <property type="molecule type" value="Genomic_DNA"/>
</dbReference>
<dbReference type="NCBIfam" id="TIGR00254">
    <property type="entry name" value="GGDEF"/>
    <property type="match status" value="1"/>
</dbReference>
<dbReference type="InterPro" id="IPR000160">
    <property type="entry name" value="GGDEF_dom"/>
</dbReference>
<dbReference type="PROSITE" id="PS50887">
    <property type="entry name" value="GGDEF"/>
    <property type="match status" value="1"/>
</dbReference>
<evidence type="ECO:0000259" key="1">
    <source>
        <dbReference type="PROSITE" id="PS50887"/>
    </source>
</evidence>
<dbReference type="Gene3D" id="3.30.450.20">
    <property type="entry name" value="PAS domain"/>
    <property type="match status" value="1"/>
</dbReference>